<reference evidence="1 2" key="1">
    <citation type="journal article" date="2023" name="Mol. Biol. Evol.">
        <title>Genomics of Secondarily Temperate Adaptation in the Only Non-Antarctic Icefish.</title>
        <authorList>
            <person name="Rivera-Colon A.G."/>
            <person name="Rayamajhi N."/>
            <person name="Minhas B.F."/>
            <person name="Madrigal G."/>
            <person name="Bilyk K.T."/>
            <person name="Yoon V."/>
            <person name="Hune M."/>
            <person name="Gregory S."/>
            <person name="Cheng C.H.C."/>
            <person name="Catchen J.M."/>
        </authorList>
    </citation>
    <scope>NUCLEOTIDE SEQUENCE [LARGE SCALE GENOMIC DNA]</scope>
    <source>
        <strain evidence="1">JC2023a</strain>
    </source>
</reference>
<name>A0AAN8GAC3_9TELE</name>
<proteinExistence type="predicted"/>
<comment type="caution">
    <text evidence="1">The sequence shown here is derived from an EMBL/GenBank/DDBJ whole genome shotgun (WGS) entry which is preliminary data.</text>
</comment>
<evidence type="ECO:0000313" key="2">
    <source>
        <dbReference type="Proteomes" id="UP001335648"/>
    </source>
</evidence>
<accession>A0AAN8GAC3</accession>
<dbReference type="AlphaFoldDB" id="A0AAN8GAC3"/>
<dbReference type="Proteomes" id="UP001335648">
    <property type="component" value="Unassembled WGS sequence"/>
</dbReference>
<sequence>MHGFDWVRTEGERHAWVRGGGRREILYQLAWGIQPVQTWLPWFPLFTLKSPETLFCKDDLGVLLGERWTTFNPPRIRPLPWTQEVGWEGGAAL</sequence>
<evidence type="ECO:0000313" key="1">
    <source>
        <dbReference type="EMBL" id="KAK5875961.1"/>
    </source>
</evidence>
<gene>
    <name evidence="1" type="ORF">CesoFtcFv8_026984</name>
</gene>
<dbReference type="EMBL" id="JAULUE010002068">
    <property type="protein sequence ID" value="KAK5875961.1"/>
    <property type="molecule type" value="Genomic_DNA"/>
</dbReference>
<organism evidence="1 2">
    <name type="scientific">Champsocephalus esox</name>
    <name type="common">pike icefish</name>
    <dbReference type="NCBI Taxonomy" id="159716"/>
    <lineage>
        <taxon>Eukaryota</taxon>
        <taxon>Metazoa</taxon>
        <taxon>Chordata</taxon>
        <taxon>Craniata</taxon>
        <taxon>Vertebrata</taxon>
        <taxon>Euteleostomi</taxon>
        <taxon>Actinopterygii</taxon>
        <taxon>Neopterygii</taxon>
        <taxon>Teleostei</taxon>
        <taxon>Neoteleostei</taxon>
        <taxon>Acanthomorphata</taxon>
        <taxon>Eupercaria</taxon>
        <taxon>Perciformes</taxon>
        <taxon>Notothenioidei</taxon>
        <taxon>Channichthyidae</taxon>
        <taxon>Champsocephalus</taxon>
    </lineage>
</organism>
<keyword evidence="2" id="KW-1185">Reference proteome</keyword>
<protein>
    <submittedName>
        <fullName evidence="1">Uncharacterized protein</fullName>
    </submittedName>
</protein>